<evidence type="ECO:0000259" key="9">
    <source>
        <dbReference type="Pfam" id="PF13249"/>
    </source>
</evidence>
<dbReference type="Gene3D" id="1.50.10.20">
    <property type="match status" value="2"/>
</dbReference>
<evidence type="ECO:0000256" key="5">
    <source>
        <dbReference type="ARBA" id="ARBA00023098"/>
    </source>
</evidence>
<sequence>MHCYSSIDVPLSPKEPFTDYSRWRLLVNDDGRQTWHYLETDEECAAWSQNTVDMFWLGLPTNIPTLPRPKNALQAAQNGYTFYKNLQSHDGHWAGHFGGPMFLLPGLVIGSYISGMGFKNAERLEMIRWIMNRANTEDGGWGIHVEGHSTVFGTALNYVTLRILGMSPNHPCCVKSRATLHKIGGACGIPSWGKFWLSLLNVYDWEGNNPIPPEALLLPESLSFHPSKWWIQTRNVYVPMSYLYELYPPNQSYYSIHWPSQRNNISPVDLYAPHSLFFDAINKLLSTYELCAVTPICRAALDKAYRLIVMEDENTSYQTIAPVSKMFNLVARVWTEGLDSEVYRLHEEKRADFMWVGPEGMLMSGTMTGPGLCDLEENQASLVKALEWIEGAQMLENPKWWKEDYRHQTKGGWSFSTKEQGYVVSDCTGEAVKAVMLLQELDFTRKLVSEERLCWAVDTMISLQNPNGGFASFELVRAPHWLEKLNPAEVFGEIMTDYCYPECTASVITALSAFRKQYPSYRSKDIETTTNCAITYLHSSQHLNGGWIGSWGICFTYATMFACEALALAGENYDNSAYVKRACKLLIGKQREDGGWGESYKSCEVSEWVEHPDSSQVVQTCWAMMALMYGGYPDVKPIESAVKLVIERQLDDGSWPQEAIEGIFNKNCAIAYPNFKFAFPIWMLGKAHPYLQKLKGETVHSTEIAEETLDRVLTRRRGTFVGRS</sequence>
<keyword evidence="11" id="KW-1185">Reference proteome</keyword>
<dbReference type="GO" id="GO:0006696">
    <property type="term" value="P:ergosterol biosynthetic process"/>
    <property type="evidence" value="ECO:0007669"/>
    <property type="project" value="TreeGrafter"/>
</dbReference>
<keyword evidence="3" id="KW-0677">Repeat</keyword>
<feature type="domain" description="Squalene cyclase C-terminal" evidence="8">
    <location>
        <begin position="374"/>
        <end position="687"/>
    </location>
</feature>
<reference evidence="10 11" key="1">
    <citation type="journal article" date="2020" name="ISME J.">
        <title>Uncovering the hidden diversity of litter-decomposition mechanisms in mushroom-forming fungi.</title>
        <authorList>
            <person name="Floudas D."/>
            <person name="Bentzer J."/>
            <person name="Ahren D."/>
            <person name="Johansson T."/>
            <person name="Persson P."/>
            <person name="Tunlid A."/>
        </authorList>
    </citation>
    <scope>NUCLEOTIDE SEQUENCE [LARGE SCALE GENOMIC DNA]</scope>
    <source>
        <strain evidence="10 11">CBS 291.85</strain>
    </source>
</reference>
<evidence type="ECO:0000313" key="11">
    <source>
        <dbReference type="Proteomes" id="UP000559256"/>
    </source>
</evidence>
<evidence type="ECO:0000256" key="2">
    <source>
        <dbReference type="ARBA" id="ARBA00022516"/>
    </source>
</evidence>
<keyword evidence="2" id="KW-0444">Lipid biosynthesis</keyword>
<dbReference type="InterPro" id="IPR032696">
    <property type="entry name" value="SQ_cyclase_C"/>
</dbReference>
<dbReference type="PANTHER" id="PTHR11764:SF20">
    <property type="entry name" value="LANOSTEROL SYNTHASE"/>
    <property type="match status" value="1"/>
</dbReference>
<evidence type="ECO:0000256" key="4">
    <source>
        <dbReference type="ARBA" id="ARBA00022955"/>
    </source>
</evidence>
<evidence type="ECO:0000259" key="8">
    <source>
        <dbReference type="Pfam" id="PF13243"/>
    </source>
</evidence>
<dbReference type="NCBIfam" id="TIGR01787">
    <property type="entry name" value="squalene_cyclas"/>
    <property type="match status" value="1"/>
</dbReference>
<dbReference type="GO" id="GO:0016104">
    <property type="term" value="P:triterpenoid biosynthetic process"/>
    <property type="evidence" value="ECO:0007669"/>
    <property type="project" value="InterPro"/>
</dbReference>
<evidence type="ECO:0000256" key="7">
    <source>
        <dbReference type="RuleBase" id="RU362003"/>
    </source>
</evidence>
<gene>
    <name evidence="10" type="ORF">D9758_016834</name>
</gene>
<dbReference type="Proteomes" id="UP000559256">
    <property type="component" value="Unassembled WGS sequence"/>
</dbReference>
<keyword evidence="6 7" id="KW-0413">Isomerase</keyword>
<keyword evidence="4" id="KW-0752">Steroid biosynthesis</keyword>
<accession>A0A8H5C9G0</accession>
<protein>
    <recommendedName>
        <fullName evidence="7">Terpene cyclase/mutase family member</fullName>
        <ecNumber evidence="7">5.4.99.-</ecNumber>
    </recommendedName>
</protein>
<dbReference type="Pfam" id="PF13243">
    <property type="entry name" value="SQHop_cyclase_C"/>
    <property type="match status" value="1"/>
</dbReference>
<comment type="caution">
    <text evidence="10">The sequence shown here is derived from an EMBL/GenBank/DDBJ whole genome shotgun (WGS) entry which is preliminary data.</text>
</comment>
<dbReference type="SUPFAM" id="SSF48239">
    <property type="entry name" value="Terpenoid cyclases/Protein prenyltransferases"/>
    <property type="match status" value="2"/>
</dbReference>
<dbReference type="GO" id="GO:0000250">
    <property type="term" value="F:lanosterol synthase activity"/>
    <property type="evidence" value="ECO:0007669"/>
    <property type="project" value="UniProtKB-ARBA"/>
</dbReference>
<dbReference type="EC" id="5.4.99.-" evidence="7"/>
<dbReference type="AlphaFoldDB" id="A0A8H5C9G0"/>
<keyword evidence="5" id="KW-0443">Lipid metabolism</keyword>
<dbReference type="GO" id="GO:0005811">
    <property type="term" value="C:lipid droplet"/>
    <property type="evidence" value="ECO:0007669"/>
    <property type="project" value="InterPro"/>
</dbReference>
<dbReference type="CDD" id="cd02892">
    <property type="entry name" value="SQCY_1"/>
    <property type="match status" value="1"/>
</dbReference>
<evidence type="ECO:0000256" key="6">
    <source>
        <dbReference type="ARBA" id="ARBA00023235"/>
    </source>
</evidence>
<dbReference type="FunFam" id="1.50.10.20:FF:000003">
    <property type="entry name" value="Terpene cyclase/mutase family member"/>
    <property type="match status" value="1"/>
</dbReference>
<dbReference type="Pfam" id="PF13249">
    <property type="entry name" value="SQHop_cyclase_N"/>
    <property type="match status" value="1"/>
</dbReference>
<dbReference type="Gene3D" id="6.20.120.20">
    <property type="match status" value="1"/>
</dbReference>
<proteinExistence type="inferred from homology"/>
<dbReference type="EMBL" id="JAACJM010000214">
    <property type="protein sequence ID" value="KAF5337581.1"/>
    <property type="molecule type" value="Genomic_DNA"/>
</dbReference>
<evidence type="ECO:0000313" key="10">
    <source>
        <dbReference type="EMBL" id="KAF5337581.1"/>
    </source>
</evidence>
<evidence type="ECO:0000256" key="1">
    <source>
        <dbReference type="ARBA" id="ARBA00009755"/>
    </source>
</evidence>
<dbReference type="PANTHER" id="PTHR11764">
    <property type="entry name" value="TERPENE CYCLASE/MUTASE FAMILY MEMBER"/>
    <property type="match status" value="1"/>
</dbReference>
<comment type="similarity">
    <text evidence="1 7">Belongs to the terpene cyclase/mutase family.</text>
</comment>
<dbReference type="OrthoDB" id="21502at2759"/>
<organism evidence="10 11">
    <name type="scientific">Tetrapyrgos nigripes</name>
    <dbReference type="NCBI Taxonomy" id="182062"/>
    <lineage>
        <taxon>Eukaryota</taxon>
        <taxon>Fungi</taxon>
        <taxon>Dikarya</taxon>
        <taxon>Basidiomycota</taxon>
        <taxon>Agaricomycotina</taxon>
        <taxon>Agaricomycetes</taxon>
        <taxon>Agaricomycetidae</taxon>
        <taxon>Agaricales</taxon>
        <taxon>Marasmiineae</taxon>
        <taxon>Marasmiaceae</taxon>
        <taxon>Tetrapyrgos</taxon>
    </lineage>
</organism>
<dbReference type="InterPro" id="IPR032697">
    <property type="entry name" value="SQ_cyclase_N"/>
</dbReference>
<feature type="domain" description="Squalene cyclase N-terminal" evidence="9">
    <location>
        <begin position="85"/>
        <end position="339"/>
    </location>
</feature>
<dbReference type="InterPro" id="IPR018333">
    <property type="entry name" value="Squalene_cyclase"/>
</dbReference>
<dbReference type="InterPro" id="IPR008930">
    <property type="entry name" value="Terpenoid_cyclase/PrenylTrfase"/>
</dbReference>
<name>A0A8H5C9G0_9AGAR</name>
<evidence type="ECO:0000256" key="3">
    <source>
        <dbReference type="ARBA" id="ARBA00022737"/>
    </source>
</evidence>